<accession>A0A060HQL6</accession>
<proteinExistence type="predicted"/>
<evidence type="ECO:0000313" key="2">
    <source>
        <dbReference type="Proteomes" id="UP000027093"/>
    </source>
</evidence>
<organism evidence="1 2">
    <name type="scientific">Nitrososphaera viennensis EN76</name>
    <dbReference type="NCBI Taxonomy" id="926571"/>
    <lineage>
        <taxon>Archaea</taxon>
        <taxon>Nitrososphaerota</taxon>
        <taxon>Nitrososphaeria</taxon>
        <taxon>Nitrososphaerales</taxon>
        <taxon>Nitrososphaeraceae</taxon>
        <taxon>Nitrososphaera</taxon>
    </lineage>
</organism>
<protein>
    <submittedName>
        <fullName evidence="1">Uncharacterized protein</fullName>
    </submittedName>
</protein>
<dbReference type="AlphaFoldDB" id="A0A060HQL6"/>
<dbReference type="HOGENOM" id="CLU_728853_0_0_2"/>
<dbReference type="Proteomes" id="UP000027093">
    <property type="component" value="Chromosome"/>
</dbReference>
<sequence length="379" mass="42747">MMSLLLLLAAYSLPAVISLTTKVNDSGNQALATSNTIPDDKILKRNWSDWKDQYTEDEFYTLENNTQWYTDTLKNNPSLNNVMNDAIAKDLTVIHNFHTMIHKKDYGQEVLALIVSKQRITHTYSADEPVKRLHDWLISKYAVPSTVSEIDKRLQDMEYDKYAPLVSQVIGAYDDAAKNGVVPYELYAQDKDYWGNVSFLSFCQLDVNCSFGETDNNANTANTNFSGNILDYVYILVSYLDKMYESHNAYALTTHYTTYFFYQFTPSNGCLDGMSCPIVQYTSGTTGPVSLHFDSNGKHAQGSSMSVYAVAYDQNNYQSSHNVTFTVTVQGYSVNNYQCVDSLTGTGYIQKTQNCSIPGYSQTTPWTFFIDGTADVWSN</sequence>
<evidence type="ECO:0000313" key="1">
    <source>
        <dbReference type="EMBL" id="AIC15452.1"/>
    </source>
</evidence>
<gene>
    <name evidence="1" type="ORF">NVIE_012190</name>
</gene>
<keyword evidence="2" id="KW-1185">Reference proteome</keyword>
<dbReference type="KEGG" id="nvn:NVIE_012190"/>
<reference evidence="1 2" key="1">
    <citation type="journal article" date="2014" name="Int. J. Syst. Evol. Microbiol.">
        <title>Nitrososphaera viennensis gen. nov., sp. nov., an aerobic and mesophilic, ammonia-oxidizing archaeon from soil and a member of the archaeal phylum Thaumarchaeota.</title>
        <authorList>
            <person name="Stieglmeier M."/>
            <person name="Klingl A."/>
            <person name="Alves R.J."/>
            <person name="Rittmann S.K."/>
            <person name="Melcher M."/>
            <person name="Leisch N."/>
            <person name="Schleper C."/>
        </authorList>
    </citation>
    <scope>NUCLEOTIDE SEQUENCE [LARGE SCALE GENOMIC DNA]</scope>
    <source>
        <strain evidence="1">EN76</strain>
    </source>
</reference>
<name>A0A060HQL6_9ARCH</name>
<dbReference type="EMBL" id="CP007536">
    <property type="protein sequence ID" value="AIC15452.1"/>
    <property type="molecule type" value="Genomic_DNA"/>
</dbReference>